<dbReference type="Proteomes" id="UP001596915">
    <property type="component" value="Unassembled WGS sequence"/>
</dbReference>
<evidence type="ECO:0000259" key="2">
    <source>
        <dbReference type="PROSITE" id="PS50994"/>
    </source>
</evidence>
<dbReference type="SUPFAM" id="SSF53098">
    <property type="entry name" value="Ribonuclease H-like"/>
    <property type="match status" value="1"/>
</dbReference>
<evidence type="ECO:0000256" key="1">
    <source>
        <dbReference type="ARBA" id="ARBA00002286"/>
    </source>
</evidence>
<gene>
    <name evidence="3" type="ORF">ACFQ2K_49835</name>
</gene>
<dbReference type="PANTHER" id="PTHR46889">
    <property type="entry name" value="TRANSPOSASE INSF FOR INSERTION SEQUENCE IS3B-RELATED"/>
    <property type="match status" value="1"/>
</dbReference>
<dbReference type="Gene3D" id="1.10.10.10">
    <property type="entry name" value="Winged helix-like DNA-binding domain superfamily/Winged helix DNA-binding domain"/>
    <property type="match status" value="1"/>
</dbReference>
<dbReference type="Pfam" id="PF00665">
    <property type="entry name" value="rve"/>
    <property type="match status" value="1"/>
</dbReference>
<comment type="caution">
    <text evidence="3">The sequence shown here is derived from an EMBL/GenBank/DDBJ whole genome shotgun (WGS) entry which is preliminary data.</text>
</comment>
<name>A0ABW2XCG3_9ACTN</name>
<proteinExistence type="predicted"/>
<reference evidence="4" key="1">
    <citation type="journal article" date="2019" name="Int. J. Syst. Evol. Microbiol.">
        <title>The Global Catalogue of Microorganisms (GCM) 10K type strain sequencing project: providing services to taxonomists for standard genome sequencing and annotation.</title>
        <authorList>
            <consortium name="The Broad Institute Genomics Platform"/>
            <consortium name="The Broad Institute Genome Sequencing Center for Infectious Disease"/>
            <person name="Wu L."/>
            <person name="Ma J."/>
        </authorList>
    </citation>
    <scope>NUCLEOTIDE SEQUENCE [LARGE SCALE GENOMIC DNA]</scope>
    <source>
        <strain evidence="4">JCM 12607</strain>
    </source>
</reference>
<organism evidence="3 4">
    <name type="scientific">Streptomyces sanglieri</name>
    <dbReference type="NCBI Taxonomy" id="193460"/>
    <lineage>
        <taxon>Bacteria</taxon>
        <taxon>Bacillati</taxon>
        <taxon>Actinomycetota</taxon>
        <taxon>Actinomycetes</taxon>
        <taxon>Kitasatosporales</taxon>
        <taxon>Streptomycetaceae</taxon>
        <taxon>Streptomyces</taxon>
    </lineage>
</organism>
<dbReference type="InterPro" id="IPR036397">
    <property type="entry name" value="RNaseH_sf"/>
</dbReference>
<dbReference type="InterPro" id="IPR002514">
    <property type="entry name" value="Transposase_8"/>
</dbReference>
<dbReference type="InterPro" id="IPR048020">
    <property type="entry name" value="Transpos_IS3"/>
</dbReference>
<dbReference type="PANTHER" id="PTHR46889:SF4">
    <property type="entry name" value="TRANSPOSASE INSO FOR INSERTION SEQUENCE ELEMENT IS911B-RELATED"/>
    <property type="match status" value="1"/>
</dbReference>
<protein>
    <submittedName>
        <fullName evidence="3">IS3 family transposase</fullName>
    </submittedName>
</protein>
<evidence type="ECO:0000313" key="4">
    <source>
        <dbReference type="Proteomes" id="UP001596915"/>
    </source>
</evidence>
<dbReference type="NCBIfam" id="NF033516">
    <property type="entry name" value="transpos_IS3"/>
    <property type="match status" value="1"/>
</dbReference>
<dbReference type="InterPro" id="IPR001584">
    <property type="entry name" value="Integrase_cat-core"/>
</dbReference>
<dbReference type="InterPro" id="IPR009057">
    <property type="entry name" value="Homeodomain-like_sf"/>
</dbReference>
<dbReference type="InterPro" id="IPR036388">
    <property type="entry name" value="WH-like_DNA-bd_sf"/>
</dbReference>
<sequence>MARPSSYPLELRRRAVRMVAEVRPEYETEWAAMKAVAQKLGIGTTETLRKWVRQDQIDAGARPGTTSEESAELKRLKKENAGLKGANDILKAAASFFAAELDRPHTLVAFIDEHKDRFGGVEPICRVLTDHDCKIAPSTYYAHHKRQVAPAARTLRDTELKTLILRAYEANYRVYGARKIWHLLNRQEVTVARCTVERLMRDLGITGAVRGKKVITTIPDASAERAPDLVDRDFVAPAPNRCRVADFTHVATFAGVVYVAFVVDTFSRRIVGWSAATSKETRLVMDAPEMALWQRDRDQHPYQKGELMHHSDAGSQYTSFALAEHLDQAGIAASIGSVGDAYDCHSLRTGSRKDRVVPAVSV</sequence>
<dbReference type="EMBL" id="JBHTGL010000008">
    <property type="protein sequence ID" value="MFD0629524.1"/>
    <property type="molecule type" value="Genomic_DNA"/>
</dbReference>
<dbReference type="Pfam" id="PF13276">
    <property type="entry name" value="HTH_21"/>
    <property type="match status" value="1"/>
</dbReference>
<dbReference type="InterPro" id="IPR012337">
    <property type="entry name" value="RNaseH-like_sf"/>
</dbReference>
<dbReference type="Pfam" id="PF01527">
    <property type="entry name" value="HTH_Tnp_1"/>
    <property type="match status" value="1"/>
</dbReference>
<dbReference type="Gene3D" id="3.30.420.10">
    <property type="entry name" value="Ribonuclease H-like superfamily/Ribonuclease H"/>
    <property type="match status" value="1"/>
</dbReference>
<comment type="function">
    <text evidence="1">Involved in the transposition of the insertion sequence.</text>
</comment>
<dbReference type="PROSITE" id="PS50994">
    <property type="entry name" value="INTEGRASE"/>
    <property type="match status" value="1"/>
</dbReference>
<feature type="domain" description="Integrase catalytic" evidence="2">
    <location>
        <begin position="235"/>
        <end position="362"/>
    </location>
</feature>
<dbReference type="InterPro" id="IPR025948">
    <property type="entry name" value="HTH-like_dom"/>
</dbReference>
<dbReference type="InterPro" id="IPR050900">
    <property type="entry name" value="Transposase_IS3/IS150/IS904"/>
</dbReference>
<accession>A0ABW2XCG3</accession>
<evidence type="ECO:0000313" key="3">
    <source>
        <dbReference type="EMBL" id="MFD0629524.1"/>
    </source>
</evidence>
<dbReference type="SUPFAM" id="SSF46689">
    <property type="entry name" value="Homeodomain-like"/>
    <property type="match status" value="1"/>
</dbReference>
<keyword evidence="4" id="KW-1185">Reference proteome</keyword>